<name>A0A840WL62_9RHOB</name>
<organism evidence="3 4">
    <name type="scientific">Rubricella aquisinus</name>
    <dbReference type="NCBI Taxonomy" id="2028108"/>
    <lineage>
        <taxon>Bacteria</taxon>
        <taxon>Pseudomonadati</taxon>
        <taxon>Pseudomonadota</taxon>
        <taxon>Alphaproteobacteria</taxon>
        <taxon>Rhodobacterales</taxon>
        <taxon>Paracoccaceae</taxon>
        <taxon>Rubricella</taxon>
    </lineage>
</organism>
<dbReference type="InterPro" id="IPR052373">
    <property type="entry name" value="Gamma-glu_amide_hydrolase"/>
</dbReference>
<dbReference type="Gene3D" id="3.60.20.10">
    <property type="entry name" value="Glutamine Phosphoribosylpyrophosphate, subunit 1, domain 1"/>
    <property type="match status" value="1"/>
</dbReference>
<keyword evidence="3" id="KW-0808">Transferase</keyword>
<keyword evidence="1 3" id="KW-0315">Glutamine amidotransferase</keyword>
<dbReference type="RefSeq" id="WP_184008937.1">
    <property type="nucleotide sequence ID" value="NZ_JACIJS010000002.1"/>
</dbReference>
<dbReference type="EC" id="3.5.1.118" evidence="3"/>
<evidence type="ECO:0000313" key="4">
    <source>
        <dbReference type="Proteomes" id="UP000553766"/>
    </source>
</evidence>
<proteinExistence type="predicted"/>
<dbReference type="Proteomes" id="UP000553766">
    <property type="component" value="Unassembled WGS sequence"/>
</dbReference>
<comment type="caution">
    <text evidence="3">The sequence shown here is derived from an EMBL/GenBank/DDBJ whole genome shotgun (WGS) entry which is preliminary data.</text>
</comment>
<accession>A0A840WL62</accession>
<dbReference type="InterPro" id="IPR029055">
    <property type="entry name" value="Ntn_hydrolases_N"/>
</dbReference>
<sequence>MCRWAAYIGAPIFLEDIISRPAHSLIVQARDASECKTAINADGFGVAWYAHRPEPGLYRDVLPAWSDHNLRALAEQVKSSLFLAHVRASTGTATSRNNCHPFTHGRWSFMHNGQIGGFERFRKRADMLIPDALYDQRRGATDSEALFLLAVAEGLEDDPKGALERAAGQLHDLSVGYGTTPHLRLTCALSDGDRLYALRYASDDFAPSLYHRWSASRNGRAVVSEPLETGEADWVPVAPGTFMTFEEDQARSEPFVPVTSSAGMDCTGTAPLKVMVR</sequence>
<gene>
    <name evidence="3" type="ORF">FHS89_000899</name>
</gene>
<dbReference type="InterPro" id="IPR017932">
    <property type="entry name" value="GATase_2_dom"/>
</dbReference>
<evidence type="ECO:0000256" key="1">
    <source>
        <dbReference type="ARBA" id="ARBA00022962"/>
    </source>
</evidence>
<reference evidence="3 4" key="1">
    <citation type="submission" date="2020-08" db="EMBL/GenBank/DDBJ databases">
        <title>Genomic Encyclopedia of Type Strains, Phase IV (KMG-IV): sequencing the most valuable type-strain genomes for metagenomic binning, comparative biology and taxonomic classification.</title>
        <authorList>
            <person name="Goeker M."/>
        </authorList>
    </citation>
    <scope>NUCLEOTIDE SEQUENCE [LARGE SCALE GENOMIC DNA]</scope>
    <source>
        <strain evidence="3 4">DSM 103377</strain>
    </source>
</reference>
<keyword evidence="3" id="KW-0378">Hydrolase</keyword>
<dbReference type="Pfam" id="PF13230">
    <property type="entry name" value="GATase_4"/>
    <property type="match status" value="1"/>
</dbReference>
<dbReference type="InterPro" id="IPR026869">
    <property type="entry name" value="EgtC-like"/>
</dbReference>
<dbReference type="SUPFAM" id="SSF56235">
    <property type="entry name" value="N-terminal nucleophile aminohydrolases (Ntn hydrolases)"/>
    <property type="match status" value="1"/>
</dbReference>
<keyword evidence="4" id="KW-1185">Reference proteome</keyword>
<protein>
    <submittedName>
        <fullName evidence="3">Glutamine amidotransferase</fullName>
        <ecNumber evidence="3">3.5.1.118</ecNumber>
    </submittedName>
</protein>
<dbReference type="PROSITE" id="PS51278">
    <property type="entry name" value="GATASE_TYPE_2"/>
    <property type="match status" value="1"/>
</dbReference>
<dbReference type="GO" id="GO:0016740">
    <property type="term" value="F:transferase activity"/>
    <property type="evidence" value="ECO:0007669"/>
    <property type="project" value="UniProtKB-KW"/>
</dbReference>
<dbReference type="EMBL" id="JACIJS010000002">
    <property type="protein sequence ID" value="MBB5514893.1"/>
    <property type="molecule type" value="Genomic_DNA"/>
</dbReference>
<evidence type="ECO:0000313" key="3">
    <source>
        <dbReference type="EMBL" id="MBB5514893.1"/>
    </source>
</evidence>
<feature type="domain" description="Glutamine amidotransferase type-2" evidence="2">
    <location>
        <begin position="2"/>
        <end position="248"/>
    </location>
</feature>
<dbReference type="AlphaFoldDB" id="A0A840WL62"/>
<dbReference type="PANTHER" id="PTHR43187">
    <property type="entry name" value="GLUTAMINE AMIDOTRANSFERASE DUG3-RELATED"/>
    <property type="match status" value="1"/>
</dbReference>
<evidence type="ECO:0000259" key="2">
    <source>
        <dbReference type="PROSITE" id="PS51278"/>
    </source>
</evidence>
<dbReference type="GO" id="GO:0016787">
    <property type="term" value="F:hydrolase activity"/>
    <property type="evidence" value="ECO:0007669"/>
    <property type="project" value="UniProtKB-KW"/>
</dbReference>
<dbReference type="PANTHER" id="PTHR43187:SF1">
    <property type="entry name" value="GLUTAMINE AMIDOTRANSFERASE DUG3-RELATED"/>
    <property type="match status" value="1"/>
</dbReference>
<dbReference type="CDD" id="cd01908">
    <property type="entry name" value="YafJ"/>
    <property type="match status" value="1"/>
</dbReference>